<evidence type="ECO:0000313" key="2">
    <source>
        <dbReference type="EMBL" id="KAJ7195076.1"/>
    </source>
</evidence>
<gene>
    <name evidence="2" type="ORF">GGX14DRAFT_677463</name>
</gene>
<name>A0AAD6UWB4_9AGAR</name>
<keyword evidence="1" id="KW-0732">Signal</keyword>
<accession>A0AAD6UWB4</accession>
<evidence type="ECO:0000313" key="3">
    <source>
        <dbReference type="Proteomes" id="UP001219525"/>
    </source>
</evidence>
<dbReference type="EMBL" id="JARJCW010000093">
    <property type="protein sequence ID" value="KAJ7195076.1"/>
    <property type="molecule type" value="Genomic_DNA"/>
</dbReference>
<feature type="signal peptide" evidence="1">
    <location>
        <begin position="1"/>
        <end position="16"/>
    </location>
</feature>
<evidence type="ECO:0008006" key="4">
    <source>
        <dbReference type="Google" id="ProtNLM"/>
    </source>
</evidence>
<protein>
    <recommendedName>
        <fullName evidence="4">Secreted protein</fullName>
    </recommendedName>
</protein>
<dbReference type="Proteomes" id="UP001219525">
    <property type="component" value="Unassembled WGS sequence"/>
</dbReference>
<proteinExistence type="predicted"/>
<dbReference type="AlphaFoldDB" id="A0AAD6UWB4"/>
<keyword evidence="3" id="KW-1185">Reference proteome</keyword>
<comment type="caution">
    <text evidence="2">The sequence shown here is derived from an EMBL/GenBank/DDBJ whole genome shotgun (WGS) entry which is preliminary data.</text>
</comment>
<feature type="chain" id="PRO_5042258449" description="Secreted protein" evidence="1">
    <location>
        <begin position="17"/>
        <end position="353"/>
    </location>
</feature>
<evidence type="ECO:0000256" key="1">
    <source>
        <dbReference type="SAM" id="SignalP"/>
    </source>
</evidence>
<sequence>MHVTCALLLPVASGLAPAPCSRWCHAEAHWCVTVRWWTACARTGATMARYDRHLYADICAALALRLPSRALTALGNANTTNVTFVDADFVEAFLATVSDPLLTRARHHSSSSPNGGPHLLCIITPLLRRPRPLAAAAVQCGMSSQAATRRFTSVRYRSPAIIKRALPHTEATPRRARRRCSVWYVAASNNTDPHTRATACRARVRILGVSVRSPFTDQTYQMAQYSITNTAPPAPGQGTIPLDEAALPVQNIGTSVFFLVSFPSRCALRIPLDVQGMVFSLLFDLKFSTSASAPLLLARSLFDAHREKAYTSWLNLSIQVDVDCDFVCLAPSDFIRQWELCSGHRILAPRCIL</sequence>
<reference evidence="2" key="1">
    <citation type="submission" date="2023-03" db="EMBL/GenBank/DDBJ databases">
        <title>Massive genome expansion in bonnet fungi (Mycena s.s.) driven by repeated elements and novel gene families across ecological guilds.</title>
        <authorList>
            <consortium name="Lawrence Berkeley National Laboratory"/>
            <person name="Harder C.B."/>
            <person name="Miyauchi S."/>
            <person name="Viragh M."/>
            <person name="Kuo A."/>
            <person name="Thoen E."/>
            <person name="Andreopoulos B."/>
            <person name="Lu D."/>
            <person name="Skrede I."/>
            <person name="Drula E."/>
            <person name="Henrissat B."/>
            <person name="Morin E."/>
            <person name="Kohler A."/>
            <person name="Barry K."/>
            <person name="LaButti K."/>
            <person name="Morin E."/>
            <person name="Salamov A."/>
            <person name="Lipzen A."/>
            <person name="Mereny Z."/>
            <person name="Hegedus B."/>
            <person name="Baldrian P."/>
            <person name="Stursova M."/>
            <person name="Weitz H."/>
            <person name="Taylor A."/>
            <person name="Grigoriev I.V."/>
            <person name="Nagy L.G."/>
            <person name="Martin F."/>
            <person name="Kauserud H."/>
        </authorList>
    </citation>
    <scope>NUCLEOTIDE SEQUENCE</scope>
    <source>
        <strain evidence="2">9144</strain>
    </source>
</reference>
<organism evidence="2 3">
    <name type="scientific">Mycena pura</name>
    <dbReference type="NCBI Taxonomy" id="153505"/>
    <lineage>
        <taxon>Eukaryota</taxon>
        <taxon>Fungi</taxon>
        <taxon>Dikarya</taxon>
        <taxon>Basidiomycota</taxon>
        <taxon>Agaricomycotina</taxon>
        <taxon>Agaricomycetes</taxon>
        <taxon>Agaricomycetidae</taxon>
        <taxon>Agaricales</taxon>
        <taxon>Marasmiineae</taxon>
        <taxon>Mycenaceae</taxon>
        <taxon>Mycena</taxon>
    </lineage>
</organism>